<dbReference type="InterPro" id="IPR032466">
    <property type="entry name" value="Metal_Hydrolase"/>
</dbReference>
<comment type="similarity">
    <text evidence="1">Belongs to the metallo-dependent hydrolases superfamily. TatD-type hydrolase family.</text>
</comment>
<dbReference type="Pfam" id="PF01026">
    <property type="entry name" value="TatD_DNase"/>
    <property type="match status" value="1"/>
</dbReference>
<reference evidence="5" key="1">
    <citation type="journal article" date="2019" name="Int. J. Syst. Evol. Microbiol.">
        <title>The Global Catalogue of Microorganisms (GCM) 10K type strain sequencing project: providing services to taxonomists for standard genome sequencing and annotation.</title>
        <authorList>
            <consortium name="The Broad Institute Genomics Platform"/>
            <consortium name="The Broad Institute Genome Sequencing Center for Infectious Disease"/>
            <person name="Wu L."/>
            <person name="Ma J."/>
        </authorList>
    </citation>
    <scope>NUCLEOTIDE SEQUENCE [LARGE SCALE GENOMIC DNA]</scope>
    <source>
        <strain evidence="5">CGMCC 1.15923</strain>
    </source>
</reference>
<evidence type="ECO:0000256" key="3">
    <source>
        <dbReference type="ARBA" id="ARBA00022801"/>
    </source>
</evidence>
<evidence type="ECO:0000256" key="1">
    <source>
        <dbReference type="ARBA" id="ARBA00009275"/>
    </source>
</evidence>
<dbReference type="PROSITE" id="PS01137">
    <property type="entry name" value="TATD_1"/>
    <property type="match status" value="1"/>
</dbReference>
<dbReference type="PANTHER" id="PTHR46124:SF2">
    <property type="entry name" value="D-AMINOACYL-TRNA DEACYLASE"/>
    <property type="match status" value="1"/>
</dbReference>
<dbReference type="PROSITE" id="PS01091">
    <property type="entry name" value="TATD_3"/>
    <property type="match status" value="1"/>
</dbReference>
<organism evidence="4 5">
    <name type="scientific">Oceanisphaera marina</name>
    <dbReference type="NCBI Taxonomy" id="2017550"/>
    <lineage>
        <taxon>Bacteria</taxon>
        <taxon>Pseudomonadati</taxon>
        <taxon>Pseudomonadota</taxon>
        <taxon>Gammaproteobacteria</taxon>
        <taxon>Aeromonadales</taxon>
        <taxon>Aeromonadaceae</taxon>
        <taxon>Oceanisphaera</taxon>
    </lineage>
</organism>
<accession>A0ABQ1IG43</accession>
<dbReference type="Gene3D" id="3.20.20.140">
    <property type="entry name" value="Metal-dependent hydrolases"/>
    <property type="match status" value="1"/>
</dbReference>
<dbReference type="Proteomes" id="UP000646152">
    <property type="component" value="Unassembled WGS sequence"/>
</dbReference>
<dbReference type="InterPro" id="IPR018228">
    <property type="entry name" value="DNase_TatD-rel_CS"/>
</dbReference>
<keyword evidence="5" id="KW-1185">Reference proteome</keyword>
<dbReference type="InterPro" id="IPR001130">
    <property type="entry name" value="TatD-like"/>
</dbReference>
<dbReference type="NCBIfam" id="TIGR00010">
    <property type="entry name" value="YchF/TatD family DNA exonuclease"/>
    <property type="match status" value="1"/>
</dbReference>
<gene>
    <name evidence="4" type="ORF">GCM10011502_09130</name>
</gene>
<evidence type="ECO:0000256" key="2">
    <source>
        <dbReference type="ARBA" id="ARBA00022723"/>
    </source>
</evidence>
<name>A0ABQ1IG43_9GAMM</name>
<dbReference type="PANTHER" id="PTHR46124">
    <property type="entry name" value="D-AMINOACYL-TRNA DEACYLASE"/>
    <property type="match status" value="1"/>
</dbReference>
<dbReference type="PIRSF" id="PIRSF005902">
    <property type="entry name" value="DNase_TatD"/>
    <property type="match status" value="1"/>
</dbReference>
<evidence type="ECO:0000313" key="4">
    <source>
        <dbReference type="EMBL" id="GGB38030.1"/>
    </source>
</evidence>
<keyword evidence="3" id="KW-0378">Hydrolase</keyword>
<evidence type="ECO:0000313" key="5">
    <source>
        <dbReference type="Proteomes" id="UP000646152"/>
    </source>
</evidence>
<sequence length="267" mass="29110">MLVDSHCHLDKLEYGKKHGDMAEAIRKAANRGVNHMLCISVGLSTFPDMLAAIKPFPQVFASCGVHPLHHDDEPNDPALLQQLASDPAVVAIGETGLDYFYAPESAELQRRSFKQHVETAVALNKPLIIHTRNAQQDTLDILREGGANKVGGVLHCFTESLEMAEAAIELGFYISISGIVTFNSASALREVVKALPLERLLVETDSPWLAPVPFRGEENEPAYTRTVAEFIAKLKGVTVEEVAAQTTANFFELFKLAKPHPSGSGKL</sequence>
<proteinExistence type="inferred from homology"/>
<keyword evidence="2" id="KW-0479">Metal-binding</keyword>
<dbReference type="InterPro" id="IPR015991">
    <property type="entry name" value="TatD/YcfH-like"/>
</dbReference>
<dbReference type="RefSeq" id="WP_188628914.1">
    <property type="nucleotide sequence ID" value="NZ_BMKE01000005.1"/>
</dbReference>
<dbReference type="SUPFAM" id="SSF51556">
    <property type="entry name" value="Metallo-dependent hydrolases"/>
    <property type="match status" value="1"/>
</dbReference>
<comment type="caution">
    <text evidence="4">The sequence shown here is derived from an EMBL/GenBank/DDBJ whole genome shotgun (WGS) entry which is preliminary data.</text>
</comment>
<dbReference type="CDD" id="cd01310">
    <property type="entry name" value="TatD_DNAse"/>
    <property type="match status" value="1"/>
</dbReference>
<protein>
    <submittedName>
        <fullName evidence="4">DNAse</fullName>
    </submittedName>
</protein>
<dbReference type="EMBL" id="BMKE01000005">
    <property type="protein sequence ID" value="GGB38030.1"/>
    <property type="molecule type" value="Genomic_DNA"/>
</dbReference>